<dbReference type="GO" id="GO:0004197">
    <property type="term" value="F:cysteine-type endopeptidase activity"/>
    <property type="evidence" value="ECO:0007669"/>
    <property type="project" value="InterPro"/>
</dbReference>
<dbReference type="GO" id="GO:0006508">
    <property type="term" value="P:proteolysis"/>
    <property type="evidence" value="ECO:0007669"/>
    <property type="project" value="InterPro"/>
</dbReference>
<evidence type="ECO:0000313" key="2">
    <source>
        <dbReference type="EMBL" id="GHB88920.1"/>
    </source>
</evidence>
<sequence>MKYAVLLLILLSSHLGFGQSGESLRWTEPFGRATIFTARADTTLRLEISLSNPEAAEQATIQLIRNGQKYAGSGQKRMGEEKLPKAEGQTVVLTKRVPLAEGDNTWQAEVTTPEGVKMRSPLLRIVRRVRKPNLYLLCVGVPYNLRYTRRDAQAIFNRFKTQEGHLFGKVEGKLLVCAQDTRYSPLGQTLSDLQREEMTEEDVLILFFSSHGTPSSLEGKDFGLVSNDASFGVRDERYVLLLYQKDIISNIENLPCKRIVLLDACHSGAAGGEKKWIGTLLEAQNIVAQTPSGLVTITSSSGSESSWEHPTWQQGAFTFALLEGLAGRADVAERGRKKDGIITVGELSQHVQNRVPHLVDSVFQESQHPRVYNPSALDYPIFNYKMKEKEVPLTTPVCAESEEKPSSGRKMAVLGLLPGSSSEMDRQLTEKVTESLRRSFSDYGVEEGKEKLIRDGTVIAIIDGYPPKSRGLANEFGVDCFCFVTRATSAYSQDATTRKWRAEVKFRLYFVSAHSQEILADRELTETGVGIDRAAAESAGIAAICQKIRNAKIVLKPMIPTTRN</sequence>
<gene>
    <name evidence="2" type="ORF">GCM10007390_51300</name>
</gene>
<reference evidence="2 3" key="1">
    <citation type="journal article" date="2014" name="Int. J. Syst. Evol. Microbiol.">
        <title>Complete genome sequence of Corynebacterium casei LMG S-19264T (=DSM 44701T), isolated from a smear-ripened cheese.</title>
        <authorList>
            <consortium name="US DOE Joint Genome Institute (JGI-PGF)"/>
            <person name="Walter F."/>
            <person name="Albersmeier A."/>
            <person name="Kalinowski J."/>
            <person name="Ruckert C."/>
        </authorList>
    </citation>
    <scope>NUCLEOTIDE SEQUENCE [LARGE SCALE GENOMIC DNA]</scope>
    <source>
        <strain evidence="2 3">KCTC 12866</strain>
    </source>
</reference>
<dbReference type="InterPro" id="IPR029030">
    <property type="entry name" value="Caspase-like_dom_sf"/>
</dbReference>
<feature type="domain" description="Peptidase C14 caspase" evidence="1">
    <location>
        <begin position="143"/>
        <end position="373"/>
    </location>
</feature>
<proteinExistence type="predicted"/>
<evidence type="ECO:0000313" key="3">
    <source>
        <dbReference type="Proteomes" id="UP000598271"/>
    </source>
</evidence>
<keyword evidence="3" id="KW-1185">Reference proteome</keyword>
<dbReference type="AlphaFoldDB" id="A0A8J3DE95"/>
<dbReference type="SUPFAM" id="SSF52129">
    <property type="entry name" value="Caspase-like"/>
    <property type="match status" value="1"/>
</dbReference>
<comment type="caution">
    <text evidence="2">The sequence shown here is derived from an EMBL/GenBank/DDBJ whole genome shotgun (WGS) entry which is preliminary data.</text>
</comment>
<dbReference type="Gene3D" id="3.40.50.1460">
    <property type="match status" value="1"/>
</dbReference>
<dbReference type="RefSeq" id="WP_189569257.1">
    <property type="nucleotide sequence ID" value="NZ_BMXF01000010.1"/>
</dbReference>
<dbReference type="Pfam" id="PF00656">
    <property type="entry name" value="Peptidase_C14"/>
    <property type="match status" value="1"/>
</dbReference>
<dbReference type="Proteomes" id="UP000598271">
    <property type="component" value="Unassembled WGS sequence"/>
</dbReference>
<protein>
    <recommendedName>
        <fullName evidence="1">Peptidase C14 caspase domain-containing protein</fullName>
    </recommendedName>
</protein>
<organism evidence="2 3">
    <name type="scientific">Persicitalea jodogahamensis</name>
    <dbReference type="NCBI Taxonomy" id="402147"/>
    <lineage>
        <taxon>Bacteria</taxon>
        <taxon>Pseudomonadati</taxon>
        <taxon>Bacteroidota</taxon>
        <taxon>Cytophagia</taxon>
        <taxon>Cytophagales</taxon>
        <taxon>Spirosomataceae</taxon>
        <taxon>Persicitalea</taxon>
    </lineage>
</organism>
<dbReference type="EMBL" id="BMXF01000010">
    <property type="protein sequence ID" value="GHB88920.1"/>
    <property type="molecule type" value="Genomic_DNA"/>
</dbReference>
<evidence type="ECO:0000259" key="1">
    <source>
        <dbReference type="Pfam" id="PF00656"/>
    </source>
</evidence>
<accession>A0A8J3DE95</accession>
<name>A0A8J3DE95_9BACT</name>
<dbReference type="InterPro" id="IPR011600">
    <property type="entry name" value="Pept_C14_caspase"/>
</dbReference>